<dbReference type="Gene3D" id="3.40.710.10">
    <property type="entry name" value="DD-peptidase/beta-lactamase superfamily"/>
    <property type="match status" value="2"/>
</dbReference>
<dbReference type="SUPFAM" id="SSF56601">
    <property type="entry name" value="beta-lactamase/transpeptidase-like"/>
    <property type="match status" value="1"/>
</dbReference>
<dbReference type="RefSeq" id="WP_052113291.1">
    <property type="nucleotide sequence ID" value="NZ_AVPL01000094.1"/>
</dbReference>
<sequence>MRRAVVAGVACLLVGGFGYGAADVVDLAPGILTYDGAPVDPPTPPGSPSATPSWAPLPSAAPAASTTPGTSASTSTAPPPTTVGLTAALARLAADPWLGPSVGISVRDGLTGEELYAVDPATARAPASTLKVLSAFAVTEHLDLDARMTTRVVTGDDPTQVVLVAGGDTLLGDGASDASLVAGRAGIATLADEVARSLTEREVGPVTLRVDATYAAGPRYPTTWKKEDVAAGFTQSVSMLDLVSQRAEGGRAAPAVPEAGVAKALATALTARGHATTVLPLTGQGAPAPAGATELGAVESATYGQHLGVALERSDNALTENLVRQAMVAEGQPAADPGGPARFVVATLAEAGVPTAGLRLLDTSGLSPGQTVTATALADVLTLATTNAEPELRRALASLPVAGLSGSLADRYRSKETRAVAGIPRAKTGTLRGISSLAGTTVDADGRLLAFVILADRVPPSAGTLGARAALDRFVTALTLCGCP</sequence>
<evidence type="ECO:0000256" key="3">
    <source>
        <dbReference type="SAM" id="MobiDB-lite"/>
    </source>
</evidence>
<gene>
    <name evidence="5" type="ORF">N801_13170</name>
</gene>
<comment type="similarity">
    <text evidence="1">Belongs to the peptidase S13 family.</text>
</comment>
<proteinExistence type="inferred from homology"/>
<accession>A0A0A0JKU3</accession>
<keyword evidence="4" id="KW-0732">Signal</keyword>
<feature type="signal peptide" evidence="4">
    <location>
        <begin position="1"/>
        <end position="21"/>
    </location>
</feature>
<organism evidence="5 6">
    <name type="scientific">Knoellia aerolata DSM 18566</name>
    <dbReference type="NCBI Taxonomy" id="1385519"/>
    <lineage>
        <taxon>Bacteria</taxon>
        <taxon>Bacillati</taxon>
        <taxon>Actinomycetota</taxon>
        <taxon>Actinomycetes</taxon>
        <taxon>Micrococcales</taxon>
        <taxon>Intrasporangiaceae</taxon>
        <taxon>Knoellia</taxon>
    </lineage>
</organism>
<dbReference type="AlphaFoldDB" id="A0A0A0JKU3"/>
<evidence type="ECO:0008006" key="7">
    <source>
        <dbReference type="Google" id="ProtNLM"/>
    </source>
</evidence>
<keyword evidence="6" id="KW-1185">Reference proteome</keyword>
<dbReference type="STRING" id="1385519.N801_13170"/>
<dbReference type="InterPro" id="IPR012338">
    <property type="entry name" value="Beta-lactam/transpept-like"/>
</dbReference>
<dbReference type="GO" id="GO:0000270">
    <property type="term" value="P:peptidoglycan metabolic process"/>
    <property type="evidence" value="ECO:0007669"/>
    <property type="project" value="TreeGrafter"/>
</dbReference>
<feature type="region of interest" description="Disordered" evidence="3">
    <location>
        <begin position="38"/>
        <end position="80"/>
    </location>
</feature>
<evidence type="ECO:0000313" key="6">
    <source>
        <dbReference type="Proteomes" id="UP000030013"/>
    </source>
</evidence>
<dbReference type="Pfam" id="PF02113">
    <property type="entry name" value="Peptidase_S13"/>
    <property type="match status" value="2"/>
</dbReference>
<feature type="compositionally biased region" description="Low complexity" evidence="3">
    <location>
        <begin position="48"/>
        <end position="76"/>
    </location>
</feature>
<dbReference type="GO" id="GO:0006508">
    <property type="term" value="P:proteolysis"/>
    <property type="evidence" value="ECO:0007669"/>
    <property type="project" value="InterPro"/>
</dbReference>
<dbReference type="GO" id="GO:0004185">
    <property type="term" value="F:serine-type carboxypeptidase activity"/>
    <property type="evidence" value="ECO:0007669"/>
    <property type="project" value="InterPro"/>
</dbReference>
<dbReference type="PANTHER" id="PTHR30023">
    <property type="entry name" value="D-ALANYL-D-ALANINE CARBOXYPEPTIDASE"/>
    <property type="match status" value="1"/>
</dbReference>
<comment type="caution">
    <text evidence="5">The sequence shown here is derived from an EMBL/GenBank/DDBJ whole genome shotgun (WGS) entry which is preliminary data.</text>
</comment>
<feature type="chain" id="PRO_5039439778" description="D-alanyl-D-alanine carboxypeptidase" evidence="4">
    <location>
        <begin position="22"/>
        <end position="484"/>
    </location>
</feature>
<name>A0A0A0JKU3_9MICO</name>
<dbReference type="InterPro" id="IPR000667">
    <property type="entry name" value="Peptidase_S13"/>
</dbReference>
<dbReference type="PANTHER" id="PTHR30023:SF0">
    <property type="entry name" value="PENICILLIN-SENSITIVE CARBOXYPEPTIDASE A"/>
    <property type="match status" value="1"/>
</dbReference>
<dbReference type="eggNOG" id="COG2027">
    <property type="taxonomic scope" value="Bacteria"/>
</dbReference>
<protein>
    <recommendedName>
        <fullName evidence="7">D-alanyl-D-alanine carboxypeptidase</fullName>
    </recommendedName>
</protein>
<keyword evidence="2" id="KW-0378">Hydrolase</keyword>
<dbReference type="Proteomes" id="UP000030013">
    <property type="component" value="Unassembled WGS sequence"/>
</dbReference>
<evidence type="ECO:0000256" key="4">
    <source>
        <dbReference type="SAM" id="SignalP"/>
    </source>
</evidence>
<evidence type="ECO:0000256" key="1">
    <source>
        <dbReference type="ARBA" id="ARBA00006096"/>
    </source>
</evidence>
<evidence type="ECO:0000256" key="2">
    <source>
        <dbReference type="ARBA" id="ARBA00022801"/>
    </source>
</evidence>
<evidence type="ECO:0000313" key="5">
    <source>
        <dbReference type="EMBL" id="KGN38005.1"/>
    </source>
</evidence>
<dbReference type="EMBL" id="AVPL01000094">
    <property type="protein sequence ID" value="KGN38005.1"/>
    <property type="molecule type" value="Genomic_DNA"/>
</dbReference>
<dbReference type="PRINTS" id="PR00922">
    <property type="entry name" value="DADACBPTASE3"/>
</dbReference>
<reference evidence="5 6" key="1">
    <citation type="submission" date="2013-08" db="EMBL/GenBank/DDBJ databases">
        <title>The genome sequence of Knoellia aerolata.</title>
        <authorList>
            <person name="Zhu W."/>
            <person name="Wang G."/>
        </authorList>
    </citation>
    <scope>NUCLEOTIDE SEQUENCE [LARGE SCALE GENOMIC DNA]</scope>
    <source>
        <strain evidence="5 6">DSM 18566</strain>
    </source>
</reference>